<evidence type="ECO:0000256" key="3">
    <source>
        <dbReference type="ARBA" id="ARBA00022692"/>
    </source>
</evidence>
<dbReference type="PANTHER" id="PTHR16433:SF0">
    <property type="entry name" value="DOLICHOL-PHOSPHATE MANNOSYLTRANSFERASE SUBUNIT 3"/>
    <property type="match status" value="1"/>
</dbReference>
<evidence type="ECO:0000256" key="4">
    <source>
        <dbReference type="ARBA" id="ARBA00022824"/>
    </source>
</evidence>
<evidence type="ECO:0000256" key="2">
    <source>
        <dbReference type="ARBA" id="ARBA00010430"/>
    </source>
</evidence>
<dbReference type="PANTHER" id="PTHR16433">
    <property type="entry name" value="DOLICHOL-PHOSPHATE MANNOSYLTRANSFERASE SUBUNIT 3"/>
    <property type="match status" value="1"/>
</dbReference>
<feature type="transmembrane region" description="Helical" evidence="7">
    <location>
        <begin position="6"/>
        <end position="26"/>
    </location>
</feature>
<dbReference type="EMBL" id="LR031571">
    <property type="protein sequence ID" value="VDC77890.1"/>
    <property type="molecule type" value="Genomic_DNA"/>
</dbReference>
<dbReference type="GO" id="GO:0005789">
    <property type="term" value="C:endoplasmic reticulum membrane"/>
    <property type="evidence" value="ECO:0007669"/>
    <property type="project" value="UniProtKB-SubCell"/>
</dbReference>
<comment type="caution">
    <text evidence="7">Lacks conserved residue(s) required for the propagation of feature annotation.</text>
</comment>
<comment type="pathway">
    <text evidence="7">Protein modification; protein glycosylation.</text>
</comment>
<dbReference type="AlphaFoldDB" id="A0A3P5ZZ44"/>
<keyword evidence="6 7" id="KW-0472">Membrane</keyword>
<evidence type="ECO:0000313" key="8">
    <source>
        <dbReference type="EMBL" id="VDC77890.1"/>
    </source>
</evidence>
<name>A0A3P5ZZ44_BRACM</name>
<protein>
    <recommendedName>
        <fullName evidence="7">Dolichol-phosphate mannosyltransferase subunit 3</fullName>
    </recommendedName>
</protein>
<dbReference type="Pfam" id="PF08285">
    <property type="entry name" value="DPM3"/>
    <property type="match status" value="1"/>
</dbReference>
<proteinExistence type="inferred from homology"/>
<reference evidence="8" key="1">
    <citation type="submission" date="2018-11" db="EMBL/GenBank/DDBJ databases">
        <authorList>
            <consortium name="Genoscope - CEA"/>
            <person name="William W."/>
        </authorList>
    </citation>
    <scope>NUCLEOTIDE SEQUENCE</scope>
</reference>
<evidence type="ECO:0000256" key="5">
    <source>
        <dbReference type="ARBA" id="ARBA00022989"/>
    </source>
</evidence>
<keyword evidence="5 7" id="KW-1133">Transmembrane helix</keyword>
<feature type="transmembrane region" description="Helical" evidence="7">
    <location>
        <begin position="33"/>
        <end position="58"/>
    </location>
</feature>
<organism evidence="8">
    <name type="scientific">Brassica campestris</name>
    <name type="common">Field mustard</name>
    <dbReference type="NCBI Taxonomy" id="3711"/>
    <lineage>
        <taxon>Eukaryota</taxon>
        <taxon>Viridiplantae</taxon>
        <taxon>Streptophyta</taxon>
        <taxon>Embryophyta</taxon>
        <taxon>Tracheophyta</taxon>
        <taxon>Spermatophyta</taxon>
        <taxon>Magnoliopsida</taxon>
        <taxon>eudicotyledons</taxon>
        <taxon>Gunneridae</taxon>
        <taxon>Pentapetalae</taxon>
        <taxon>rosids</taxon>
        <taxon>malvids</taxon>
        <taxon>Brassicales</taxon>
        <taxon>Brassicaceae</taxon>
        <taxon>Brassiceae</taxon>
        <taxon>Brassica</taxon>
    </lineage>
</organism>
<keyword evidence="4 7" id="KW-0256">Endoplasmic reticulum</keyword>
<keyword evidence="3 7" id="KW-0812">Transmembrane</keyword>
<sequence length="106" mass="11981">MKHVVKILSLLVAVSAFWIVLLQAAIVPQSHTLLLPIYFVVSLGCYGLLMVGIGIMQFPTCPQEADLLNHVLSLPSFFLSYVVNIESFLLTCFSWHCRILQRQKTF</sequence>
<comment type="subunit">
    <text evidence="7">Component of the dolichol-phosphate mannose (DPM) synthase complex.</text>
</comment>
<accession>A0A3P5ZZ44</accession>
<gene>
    <name evidence="8" type="ORF">BRAA01T04392Z</name>
</gene>
<feature type="transmembrane region" description="Helical" evidence="7">
    <location>
        <begin position="78"/>
        <end position="97"/>
    </location>
</feature>
<dbReference type="UniPathway" id="UPA00378"/>
<evidence type="ECO:0000256" key="1">
    <source>
        <dbReference type="ARBA" id="ARBA00004477"/>
    </source>
</evidence>
<comment type="similarity">
    <text evidence="2 7">Belongs to the DPM3 family.</text>
</comment>
<comment type="subcellular location">
    <subcellularLocation>
        <location evidence="1 7">Endoplasmic reticulum membrane</location>
        <topology evidence="1 7">Multi-pass membrane protein</topology>
    </subcellularLocation>
</comment>
<dbReference type="InterPro" id="IPR013174">
    <property type="entry name" value="DPM3"/>
</dbReference>
<comment type="function">
    <text evidence="7">Stabilizer subunit of the dolichol-phosphate mannose (DPM) synthase complex; tethers catalytic subunit to the ER.</text>
</comment>
<evidence type="ECO:0000256" key="7">
    <source>
        <dbReference type="RuleBase" id="RU365085"/>
    </source>
</evidence>
<evidence type="ECO:0000256" key="6">
    <source>
        <dbReference type="ARBA" id="ARBA00023136"/>
    </source>
</evidence>